<evidence type="ECO:0000256" key="7">
    <source>
        <dbReference type="ARBA" id="ARBA00022840"/>
    </source>
</evidence>
<evidence type="ECO:0000256" key="3">
    <source>
        <dbReference type="ARBA" id="ARBA00022553"/>
    </source>
</evidence>
<evidence type="ECO:0000256" key="8">
    <source>
        <dbReference type="SAM" id="Phobius"/>
    </source>
</evidence>
<dbReference type="Gene3D" id="3.30.450.20">
    <property type="entry name" value="PAS domain"/>
    <property type="match status" value="1"/>
</dbReference>
<keyword evidence="8" id="KW-0812">Transmembrane</keyword>
<accession>A0A0C1IML7</accession>
<keyword evidence="6" id="KW-0418">Kinase</keyword>
<keyword evidence="5" id="KW-0547">Nucleotide-binding</keyword>
<comment type="caution">
    <text evidence="11">The sequence shown here is derived from an EMBL/GenBank/DDBJ whole genome shotgun (WGS) entry which is preliminary data.</text>
</comment>
<dbReference type="InterPro" id="IPR011495">
    <property type="entry name" value="Sig_transdc_His_kin_sub2_dim/P"/>
</dbReference>
<dbReference type="PROSITE" id="PS50109">
    <property type="entry name" value="HIS_KIN"/>
    <property type="match status" value="1"/>
</dbReference>
<dbReference type="EMBL" id="JSVC01000006">
    <property type="protein sequence ID" value="KIC95475.1"/>
    <property type="molecule type" value="Genomic_DNA"/>
</dbReference>
<evidence type="ECO:0000256" key="9">
    <source>
        <dbReference type="SAM" id="SignalP"/>
    </source>
</evidence>
<evidence type="ECO:0000313" key="12">
    <source>
        <dbReference type="Proteomes" id="UP000031408"/>
    </source>
</evidence>
<dbReference type="SUPFAM" id="SSF55874">
    <property type="entry name" value="ATPase domain of HSP90 chaperone/DNA topoisomerase II/histidine kinase"/>
    <property type="match status" value="1"/>
</dbReference>
<dbReference type="Pfam" id="PF07568">
    <property type="entry name" value="HisKA_2"/>
    <property type="match status" value="1"/>
</dbReference>
<gene>
    <name evidence="11" type="ORF">OI18_06235</name>
</gene>
<dbReference type="EC" id="2.7.13.3" evidence="2"/>
<dbReference type="SUPFAM" id="SSF48452">
    <property type="entry name" value="TPR-like"/>
    <property type="match status" value="1"/>
</dbReference>
<name>A0A0C1IML7_9BACT</name>
<feature type="signal peptide" evidence="9">
    <location>
        <begin position="1"/>
        <end position="21"/>
    </location>
</feature>
<dbReference type="AlphaFoldDB" id="A0A0C1IML7"/>
<dbReference type="InterPro" id="IPR011990">
    <property type="entry name" value="TPR-like_helical_dom_sf"/>
</dbReference>
<evidence type="ECO:0000256" key="4">
    <source>
        <dbReference type="ARBA" id="ARBA00022679"/>
    </source>
</evidence>
<dbReference type="PANTHER" id="PTHR41523:SF8">
    <property type="entry name" value="ETHYLENE RESPONSE SENSOR PROTEIN"/>
    <property type="match status" value="1"/>
</dbReference>
<dbReference type="OrthoDB" id="1523170at2"/>
<keyword evidence="9" id="KW-0732">Signal</keyword>
<feature type="chain" id="PRO_5002151747" description="histidine kinase" evidence="9">
    <location>
        <begin position="22"/>
        <end position="809"/>
    </location>
</feature>
<dbReference type="Gene3D" id="3.30.565.10">
    <property type="entry name" value="Histidine kinase-like ATPase, C-terminal domain"/>
    <property type="match status" value="1"/>
</dbReference>
<protein>
    <recommendedName>
        <fullName evidence="2">histidine kinase</fullName>
        <ecNumber evidence="2">2.7.13.3</ecNumber>
    </recommendedName>
</protein>
<evidence type="ECO:0000256" key="5">
    <source>
        <dbReference type="ARBA" id="ARBA00022741"/>
    </source>
</evidence>
<dbReference type="STRING" id="1349421.OI18_06235"/>
<dbReference type="PANTHER" id="PTHR41523">
    <property type="entry name" value="TWO-COMPONENT SYSTEM SENSOR PROTEIN"/>
    <property type="match status" value="1"/>
</dbReference>
<evidence type="ECO:0000313" key="11">
    <source>
        <dbReference type="EMBL" id="KIC95475.1"/>
    </source>
</evidence>
<dbReference type="GO" id="GO:0005524">
    <property type="term" value="F:ATP binding"/>
    <property type="evidence" value="ECO:0007669"/>
    <property type="project" value="UniProtKB-KW"/>
</dbReference>
<keyword evidence="3" id="KW-0597">Phosphoprotein</keyword>
<keyword evidence="12" id="KW-1185">Reference proteome</keyword>
<evidence type="ECO:0000256" key="6">
    <source>
        <dbReference type="ARBA" id="ARBA00022777"/>
    </source>
</evidence>
<proteinExistence type="predicted"/>
<sequence length="809" mass="93118">MVRTRITICLFFIFLFPHARAQTKLSATLQQYNESQKRLLVKNISRFLFVVSQGQWDLDSTVLFVCKNYGIDQQLPYDETINSGRGSMEIKLLAGNQVSETIQYAGKVKGEEQLRVLLELAVYYLHRPGNKPEHLDSAARFIDAAKKIAVNANPAKWIPECDALLVEYYQQTGEPQKGQEYMDRVLRAVKADPARLAIAYHQQALRLPFNDTSRLVWLNKAYANFQQLGLNEHAIEVLSDVVTTYFTFDWKTAEQKLNEVLQLEKESGYRHYMDTYFVISYLRSNSADYFGSLAYADSSLNEIKATGDSTIYSLVCMRMGAMYDGLGEWEQALTWLGKGMERRKREPRLFWKDNLEYMFFPMLKLNRTAEYRDSLESIYKEFPPATKIDSIYYLLYQGRVLEELGDVDEAGKRFNRVEHLVAEVPALYRYGNLVTGLEAVAWYHYNKKNFKHARELLKKGIDLFGDRKVISELAGQYELMYKLDSVEGNYQKAFQNHLRYVYFRDTIMNISQRFRSHELNVRYASEKKDQDIRILTQQGVIDQSSLRQARQTRNLILGGSVLLLVIIGLLYNQYRTKQKNADLIAQKNATLVQLLDEKEWLLREVHHRVKNNLQTIVSLLELQAEYLDKDALEAVQASQNRIYATSLLHQKLYQFDKVSSVNMRSYLPELTQHLQEAFAIKDRIRFVLDIAPIELDVSQAVPVGLIVNETVTNSIRYAFNGMADNATISIQFTKGTDGMLQLTIADNGRGLPHGSEMKVSGLGLKLVKGLAEDIDGHAQIESIEGTRIIIRFKPRDPLTLTMDEARLQK</sequence>
<evidence type="ECO:0000256" key="1">
    <source>
        <dbReference type="ARBA" id="ARBA00000085"/>
    </source>
</evidence>
<dbReference type="Proteomes" id="UP000031408">
    <property type="component" value="Unassembled WGS sequence"/>
</dbReference>
<feature type="transmembrane region" description="Helical" evidence="8">
    <location>
        <begin position="555"/>
        <end position="571"/>
    </location>
</feature>
<dbReference type="InterPro" id="IPR036890">
    <property type="entry name" value="HATPase_C_sf"/>
</dbReference>
<keyword evidence="4" id="KW-0808">Transferase</keyword>
<dbReference type="InterPro" id="IPR003594">
    <property type="entry name" value="HATPase_dom"/>
</dbReference>
<evidence type="ECO:0000259" key="10">
    <source>
        <dbReference type="PROSITE" id="PS50109"/>
    </source>
</evidence>
<dbReference type="GO" id="GO:0004673">
    <property type="term" value="F:protein histidine kinase activity"/>
    <property type="evidence" value="ECO:0007669"/>
    <property type="project" value="UniProtKB-EC"/>
</dbReference>
<feature type="domain" description="Histidine kinase" evidence="10">
    <location>
        <begin position="604"/>
        <end position="796"/>
    </location>
</feature>
<dbReference type="Gene3D" id="1.25.40.10">
    <property type="entry name" value="Tetratricopeptide repeat domain"/>
    <property type="match status" value="2"/>
</dbReference>
<keyword evidence="7" id="KW-0067">ATP-binding</keyword>
<evidence type="ECO:0000256" key="2">
    <source>
        <dbReference type="ARBA" id="ARBA00012438"/>
    </source>
</evidence>
<organism evidence="11 12">
    <name type="scientific">Flavihumibacter solisilvae</name>
    <dbReference type="NCBI Taxonomy" id="1349421"/>
    <lineage>
        <taxon>Bacteria</taxon>
        <taxon>Pseudomonadati</taxon>
        <taxon>Bacteroidota</taxon>
        <taxon>Chitinophagia</taxon>
        <taxon>Chitinophagales</taxon>
        <taxon>Chitinophagaceae</taxon>
        <taxon>Flavihumibacter</taxon>
    </lineage>
</organism>
<keyword evidence="8" id="KW-1133">Transmembrane helix</keyword>
<dbReference type="SMART" id="SM00387">
    <property type="entry name" value="HATPase_c"/>
    <property type="match status" value="1"/>
</dbReference>
<keyword evidence="8" id="KW-0472">Membrane</keyword>
<dbReference type="RefSeq" id="WP_039138090.1">
    <property type="nucleotide sequence ID" value="NZ_JSVC01000006.1"/>
</dbReference>
<dbReference type="InterPro" id="IPR005467">
    <property type="entry name" value="His_kinase_dom"/>
</dbReference>
<reference evidence="11 12" key="1">
    <citation type="submission" date="2014-11" db="EMBL/GenBank/DDBJ databases">
        <title>Genome sequence of Flavihumibacter solisilvae 3-3.</title>
        <authorList>
            <person name="Zhou G."/>
            <person name="Li M."/>
            <person name="Wang G."/>
        </authorList>
    </citation>
    <scope>NUCLEOTIDE SEQUENCE [LARGE SCALE GENOMIC DNA]</scope>
    <source>
        <strain evidence="11 12">3-3</strain>
    </source>
</reference>
<dbReference type="Pfam" id="PF02518">
    <property type="entry name" value="HATPase_c"/>
    <property type="match status" value="1"/>
</dbReference>
<comment type="catalytic activity">
    <reaction evidence="1">
        <text>ATP + protein L-histidine = ADP + protein N-phospho-L-histidine.</text>
        <dbReference type="EC" id="2.7.13.3"/>
    </reaction>
</comment>